<sequence length="1847" mass="210182">MLPEWRKSIDDIRSQPLEIQHTIPRIYTGQTEISIGSGEFDPNNLSESWNFADVGRFPLKHNDEATKMRLLTKLCAIADTHGNNLYSHRNLAFGFSQLLSSKLSPETKQAIDFQQVQLLHAEVLKLVAYQQFSEELQDAIASIINDLIKFDPKKTIYTDALVIGIIQAMDKLVLLNELKNVKESPSNEISHYKRVSTMMKGTSLNIITGDDLMKIQMFFAQKNSIINKFRDKIHGLTGSYLVMVQICNASVDLYNSGTFIVPEEKYMLIRVMGMILYLIDGAAKITDKEKQMIYNNTFGTLIRKKVPGEKVLNVFKKGGLQVDQVKQILLKNPRTPLLFEINMDSLKFVKLCKETPEDGWDENSAEIIKEFDIVKKEAQFAEQVNQTLSRLTIMLRTRLPIIKPMLCDDDPSKRVVNTSISYDTKEQQELKKSVSVVGQTKVQQEKDEIQLMGDAPIILSIVEECIRLLSSMKQYLLEFMCIKYSYAANDDKCQRIDEEEIKLLVGLPGWSGQKRDIKTISAYEKFIRFNLWMDERGALCRLIVHIRELGEVLLRSIDRIKPYVDMGLFMEMQEMWQFGLKKAIVRGLKSKKRDFADFLLQVREMGSCWPQGQCNEEDLNIQSKDDKGTIVQYTGLRSAQVHPTQLFVMQNLLSSVGSTRSPHQHGSIFATTEIEKDEGELITKWVWRSFGYKHLYELGETVRSLSQLGMLWYRDIFIEMGRSREQTVQFSMEQSLPWILTAHAFLFHNLEVEGMISIFSLYSDAGDVALKQLRCRYLFDEIEAEAKIGFKQLMHLLTVKIFGFYKKKALARLISTPYRNVIDAKGQIKKKKKQRLDYLRLTEEEQKKEQKEKELKDREKELREREKASLITVDPIYTEPLKQQISADLQSGSQASIQKQTQKDESKTETIQPSQSKQDVNDFEVVTNRDEEGKGKRVFGISKYLDDEVPYKTLFLQHKVILVGHAIDFGKYLAQTVRLMLSELIEIALRFLETAKTIQLGDLLLSVSQVMHYDIGKVAGNEQEWEELIWQLKGKQSAIGISTTTTDGCIIMCAQELAEQYILNLINLQFIRRKEFDDDYQQYKEGTTDISTPYDRSLHDIRVELKKAGQWVNYGDTIVRGLSHGFAEIYALNSQRFSTRPHMSILVKWMSQEEVLALVFGICDQLSDLMDEIVRWGAIVASCIPFIGRKALGNFDASGNRIEEIHAEIRGIFRRKQQAVQWFEQFVTKLGNMLGFVLQLDSALGFEKAERFLAGAGLIAYGLRASDPSRQKLPEHEQRFIHNSGNEKIGNDTILSSQGTLIGALQHEGIDSALSVAAMVASNVMQRSPFFKYVLQRLLQVIQQMQRQGFGEYSLEENKYKVIEPFSSQTYQPPRQTVYKRVLNQWGGQVQMNDYTQQDQQNKGIMGEDEAQLTHAKMIYEVFNGILDQTLYSLRLQPDYGILRYQNPQQGKKNKESIEDQINQKGPNTDEQSSDLGINPWKQHGDGLWLGMCAVIAATGQRVPFEATWPLNVTRMAVHSPVPQTLYENEALMKQLQYLGCVKEAPVGVLGYQGWAEKLRAFVQHVFQIVDSSIVLSPISQIPFYQGTHWNVDGTQSVQLLDQNIRYNELIQAGKRRDERRSATQDAPNETNSGGLIWIPTESIPAVNIGLNAQNIAKVGINNAFKEPAIPSVQRPSWQIRHSNFNFLFNQLDNISQQQGLSLPPASLNLQSKSSSLSTSFASFQPTVQPQPLIPSHQSLPSTFSIQQAPSLPTAPQLQLNKNPTFQQSPSPVPDMPFPPSLPPAPQLLQTDQLQSQSSIQPFRPSSPSQTTSGFKPSLPQRPPNMPPPVPKTRPPPGALSRQGDQK</sequence>
<dbReference type="InterPro" id="IPR008081">
    <property type="entry name" value="Cytoplasmic_FMR1-int"/>
</dbReference>
<protein>
    <submittedName>
        <fullName evidence="3">Uncharacterized protein</fullName>
    </submittedName>
</protein>
<feature type="compositionally biased region" description="Pro residues" evidence="2">
    <location>
        <begin position="1771"/>
        <end position="1786"/>
    </location>
</feature>
<reference evidence="3 4" key="1">
    <citation type="submission" date="2019-03" db="EMBL/GenBank/DDBJ databases">
        <title>Single cell metagenomics reveals metabolic interactions within the superorganism composed of flagellate Streblomastix strix and complex community of Bacteroidetes bacteria on its surface.</title>
        <authorList>
            <person name="Treitli S.C."/>
            <person name="Kolisko M."/>
            <person name="Husnik F."/>
            <person name="Keeling P."/>
            <person name="Hampl V."/>
        </authorList>
    </citation>
    <scope>NUCLEOTIDE SEQUENCE [LARGE SCALE GENOMIC DNA]</scope>
    <source>
        <strain evidence="3">ST1C</strain>
    </source>
</reference>
<keyword evidence="1" id="KW-0175">Coiled coil</keyword>
<evidence type="ECO:0000256" key="1">
    <source>
        <dbReference type="SAM" id="Coils"/>
    </source>
</evidence>
<dbReference type="Pfam" id="PF05994">
    <property type="entry name" value="FragX_IP"/>
    <property type="match status" value="2"/>
</dbReference>
<name>A0A5J4X9F2_9EUKA</name>
<dbReference type="PANTHER" id="PTHR12195">
    <property type="entry name" value="CYTOPLASMIC FMR1-INTERACTING PROTEIN-RELATED"/>
    <property type="match status" value="1"/>
</dbReference>
<evidence type="ECO:0000256" key="2">
    <source>
        <dbReference type="SAM" id="MobiDB-lite"/>
    </source>
</evidence>
<feature type="region of interest" description="Disordered" evidence="2">
    <location>
        <begin position="1447"/>
        <end position="1476"/>
    </location>
</feature>
<dbReference type="GO" id="GO:0030833">
    <property type="term" value="P:regulation of actin filament polymerization"/>
    <property type="evidence" value="ECO:0007669"/>
    <property type="project" value="InterPro"/>
</dbReference>
<gene>
    <name evidence="3" type="ORF">EZS28_000645</name>
</gene>
<evidence type="ECO:0000313" key="3">
    <source>
        <dbReference type="EMBL" id="KAA6403827.1"/>
    </source>
</evidence>
<feature type="region of interest" description="Disordered" evidence="2">
    <location>
        <begin position="892"/>
        <end position="919"/>
    </location>
</feature>
<comment type="caution">
    <text evidence="3">The sequence shown here is derived from an EMBL/GenBank/DDBJ whole genome shotgun (WGS) entry which is preliminary data.</text>
</comment>
<proteinExistence type="predicted"/>
<accession>A0A5J4X9F2</accession>
<feature type="compositionally biased region" description="Polar residues" evidence="2">
    <location>
        <begin position="1460"/>
        <end position="1476"/>
    </location>
</feature>
<evidence type="ECO:0000313" key="4">
    <source>
        <dbReference type="Proteomes" id="UP000324800"/>
    </source>
</evidence>
<dbReference type="Proteomes" id="UP000324800">
    <property type="component" value="Unassembled WGS sequence"/>
</dbReference>
<feature type="compositionally biased region" description="Pro residues" evidence="2">
    <location>
        <begin position="1820"/>
        <end position="1838"/>
    </location>
</feature>
<feature type="compositionally biased region" description="Polar residues" evidence="2">
    <location>
        <begin position="1804"/>
        <end position="1815"/>
    </location>
</feature>
<feature type="compositionally biased region" description="Polar residues" evidence="2">
    <location>
        <begin position="1755"/>
        <end position="1767"/>
    </location>
</feature>
<feature type="compositionally biased region" description="Polar residues" evidence="2">
    <location>
        <begin position="909"/>
        <end position="918"/>
    </location>
</feature>
<feature type="coiled-coil region" evidence="1">
    <location>
        <begin position="838"/>
        <end position="868"/>
    </location>
</feature>
<dbReference type="EMBL" id="SNRW01000055">
    <property type="protein sequence ID" value="KAA6403827.1"/>
    <property type="molecule type" value="Genomic_DNA"/>
</dbReference>
<feature type="compositionally biased region" description="Low complexity" evidence="2">
    <location>
        <begin position="1787"/>
        <end position="1801"/>
    </location>
</feature>
<feature type="region of interest" description="Disordered" evidence="2">
    <location>
        <begin position="1755"/>
        <end position="1847"/>
    </location>
</feature>
<dbReference type="OrthoDB" id="10265867at2759"/>
<organism evidence="3 4">
    <name type="scientific">Streblomastix strix</name>
    <dbReference type="NCBI Taxonomy" id="222440"/>
    <lineage>
        <taxon>Eukaryota</taxon>
        <taxon>Metamonada</taxon>
        <taxon>Preaxostyla</taxon>
        <taxon>Oxymonadida</taxon>
        <taxon>Streblomastigidae</taxon>
        <taxon>Streblomastix</taxon>
    </lineage>
</organism>
<dbReference type="GO" id="GO:0031267">
    <property type="term" value="F:small GTPase binding"/>
    <property type="evidence" value="ECO:0007669"/>
    <property type="project" value="InterPro"/>
</dbReference>